<evidence type="ECO:0000256" key="2">
    <source>
        <dbReference type="ARBA" id="ARBA00023125"/>
    </source>
</evidence>
<dbReference type="InterPro" id="IPR001034">
    <property type="entry name" value="DeoR_HTH"/>
</dbReference>
<dbReference type="PROSITE" id="PS52050">
    <property type="entry name" value="WYL"/>
    <property type="match status" value="1"/>
</dbReference>
<dbReference type="InterPro" id="IPR026881">
    <property type="entry name" value="WYL_dom"/>
</dbReference>
<dbReference type="InterPro" id="IPR018356">
    <property type="entry name" value="Tscrpt_reg_HTH_DeoR_CS"/>
</dbReference>
<feature type="domain" description="HTH deoR-type" evidence="4">
    <location>
        <begin position="2"/>
        <end position="57"/>
    </location>
</feature>
<dbReference type="RefSeq" id="WP_258384180.1">
    <property type="nucleotide sequence ID" value="NZ_CP091430.1"/>
</dbReference>
<dbReference type="EMBL" id="CP091430">
    <property type="protein sequence ID" value="UVI28093.1"/>
    <property type="molecule type" value="Genomic_DNA"/>
</dbReference>
<organism evidence="5 6">
    <name type="scientific">Paenibacillus spongiae</name>
    <dbReference type="NCBI Taxonomy" id="2909671"/>
    <lineage>
        <taxon>Bacteria</taxon>
        <taxon>Bacillati</taxon>
        <taxon>Bacillota</taxon>
        <taxon>Bacilli</taxon>
        <taxon>Bacillales</taxon>
        <taxon>Paenibacillaceae</taxon>
        <taxon>Paenibacillus</taxon>
    </lineage>
</organism>
<keyword evidence="6" id="KW-1185">Reference proteome</keyword>
<accession>A0ABY5S6Z0</accession>
<dbReference type="Gene3D" id="1.10.10.10">
    <property type="entry name" value="Winged helix-like DNA-binding domain superfamily/Winged helix DNA-binding domain"/>
    <property type="match status" value="1"/>
</dbReference>
<evidence type="ECO:0000256" key="1">
    <source>
        <dbReference type="ARBA" id="ARBA00023015"/>
    </source>
</evidence>
<dbReference type="Pfam" id="PF08279">
    <property type="entry name" value="HTH_11"/>
    <property type="match status" value="1"/>
</dbReference>
<gene>
    <name evidence="5" type="ORF">L1F29_21885</name>
</gene>
<evidence type="ECO:0000313" key="6">
    <source>
        <dbReference type="Proteomes" id="UP001057877"/>
    </source>
</evidence>
<name>A0ABY5S6Z0_9BACL</name>
<evidence type="ECO:0000313" key="5">
    <source>
        <dbReference type="EMBL" id="UVI28093.1"/>
    </source>
</evidence>
<keyword evidence="3" id="KW-0804">Transcription</keyword>
<dbReference type="InterPro" id="IPR036388">
    <property type="entry name" value="WH-like_DNA-bd_sf"/>
</dbReference>
<dbReference type="InterPro" id="IPR051534">
    <property type="entry name" value="CBASS_pafABC_assoc_protein"/>
</dbReference>
<dbReference type="InterPro" id="IPR013196">
    <property type="entry name" value="HTH_11"/>
</dbReference>
<dbReference type="Pfam" id="PF25583">
    <property type="entry name" value="WCX"/>
    <property type="match status" value="1"/>
</dbReference>
<sequence>MRGDRLLSILLMLQESGMLTAKVLAERLEVSERTIHRDMVALSSAGVPVASDRGSSGGWRLMEGYRTDLTGLTRDELQALLLAASVRLPSDTDLRHKLESALIKLVTASPAEHLTDMKRVRERLHIDGLSWNNSHDSTPWLPLIQEAAWNDQIIEISYNKGDQVAKRTIEPLGIVAKGNIWYLIANVEADTRIYRVSRVIEARVIGEPFNRPADFDLAAWWQASTRAFYEQLPRYHTRLRMGEDQLAKLRRTRYTHVQAVRDIEPSTGSTVNAIEADVVFDSLEAACEVLFAFTLDVEALGPPELREAMLQRGMQLVEQYKH</sequence>
<dbReference type="InterPro" id="IPR036390">
    <property type="entry name" value="WH_DNA-bd_sf"/>
</dbReference>
<dbReference type="SUPFAM" id="SSF46785">
    <property type="entry name" value="Winged helix' DNA-binding domain"/>
    <property type="match status" value="1"/>
</dbReference>
<dbReference type="Proteomes" id="UP001057877">
    <property type="component" value="Chromosome"/>
</dbReference>
<proteinExistence type="predicted"/>
<dbReference type="PROSITE" id="PS00894">
    <property type="entry name" value="HTH_DEOR_1"/>
    <property type="match status" value="1"/>
</dbReference>
<protein>
    <submittedName>
        <fullName evidence="5">WYL domain-containing protein</fullName>
    </submittedName>
</protein>
<evidence type="ECO:0000256" key="3">
    <source>
        <dbReference type="ARBA" id="ARBA00023163"/>
    </source>
</evidence>
<dbReference type="InterPro" id="IPR057727">
    <property type="entry name" value="WCX_dom"/>
</dbReference>
<keyword evidence="2" id="KW-0238">DNA-binding</keyword>
<dbReference type="Pfam" id="PF13280">
    <property type="entry name" value="WYL"/>
    <property type="match status" value="1"/>
</dbReference>
<keyword evidence="1" id="KW-0805">Transcription regulation</keyword>
<dbReference type="PANTHER" id="PTHR34580">
    <property type="match status" value="1"/>
</dbReference>
<dbReference type="PANTHER" id="PTHR34580:SF1">
    <property type="entry name" value="PROTEIN PAFC"/>
    <property type="match status" value="1"/>
</dbReference>
<reference evidence="5" key="1">
    <citation type="submission" date="2022-01" db="EMBL/GenBank/DDBJ databases">
        <title>Paenibacillus spongiae sp. nov., isolated from marine sponge.</title>
        <authorList>
            <person name="Li Z."/>
            <person name="Zhang M."/>
        </authorList>
    </citation>
    <scope>NUCLEOTIDE SEQUENCE</scope>
    <source>
        <strain evidence="5">PHS-Z3</strain>
    </source>
</reference>
<evidence type="ECO:0000259" key="4">
    <source>
        <dbReference type="PROSITE" id="PS51000"/>
    </source>
</evidence>
<dbReference type="PROSITE" id="PS51000">
    <property type="entry name" value="HTH_DEOR_2"/>
    <property type="match status" value="1"/>
</dbReference>